<feature type="chain" id="PRO_5038991324" evidence="1">
    <location>
        <begin position="22"/>
        <end position="242"/>
    </location>
</feature>
<protein>
    <submittedName>
        <fullName evidence="2">YwmB family TATA-box binding protein</fullName>
    </submittedName>
</protein>
<dbReference type="AlphaFoldDB" id="A0A7W2ASY6"/>
<sequence>MRGIWKQAAVVCLILPLVLIASQTKPQPEECLLDVFEEIGVQPEKFVWHHGNRTERAMSKEEVKQWAGELGKAFGIGPVITDEGPDGIRFTAQGSAGRNILIKMVVINDEPSKKRIHPYLAIQLFANGEPGENWLVVRDKATRVLLDHGIVPSYHYSVQGSKQADIKNHEHLLAQVFQLLKAKEVEAMRTGHIISISAFSPLMPEGIETKGGMMNMQAAIRTSSDAHRMTLTLGTPIITIEY</sequence>
<feature type="signal peptide" evidence="1">
    <location>
        <begin position="1"/>
        <end position="21"/>
    </location>
</feature>
<dbReference type="RefSeq" id="WP_181741027.1">
    <property type="nucleotide sequence ID" value="NZ_JACEOL010000036.1"/>
</dbReference>
<comment type="caution">
    <text evidence="2">The sequence shown here is derived from an EMBL/GenBank/DDBJ whole genome shotgun (WGS) entry which is preliminary data.</text>
</comment>
<evidence type="ECO:0000313" key="3">
    <source>
        <dbReference type="Proteomes" id="UP000538292"/>
    </source>
</evidence>
<keyword evidence="3" id="KW-1185">Reference proteome</keyword>
<accession>A0A7W2ASY6</accession>
<proteinExistence type="predicted"/>
<dbReference type="Pfam" id="PF08680">
    <property type="entry name" value="DUF1779"/>
    <property type="match status" value="1"/>
</dbReference>
<dbReference type="SUPFAM" id="SSF143842">
    <property type="entry name" value="YwmB-like"/>
    <property type="match status" value="1"/>
</dbReference>
<keyword evidence="1" id="KW-0732">Signal</keyword>
<gene>
    <name evidence="2" type="ORF">H2C83_11750</name>
</gene>
<name>A0A7W2ASY6_9BACL</name>
<reference evidence="2 3" key="1">
    <citation type="submission" date="2020-07" db="EMBL/GenBank/DDBJ databases">
        <title>Thermoactinomyces phylogeny.</title>
        <authorList>
            <person name="Dunlap C."/>
        </authorList>
    </citation>
    <scope>NUCLEOTIDE SEQUENCE [LARGE SCALE GENOMIC DNA]</scope>
    <source>
        <strain evidence="2 3">AMNI-1</strain>
    </source>
</reference>
<evidence type="ECO:0000313" key="2">
    <source>
        <dbReference type="EMBL" id="MBA4602976.1"/>
    </source>
</evidence>
<dbReference type="Gene3D" id="3.30.360.40">
    <property type="entry name" value="YwmB-like"/>
    <property type="match status" value="1"/>
</dbReference>
<organism evidence="2 3">
    <name type="scientific">Thermoactinomyces mirandus</name>
    <dbReference type="NCBI Taxonomy" id="2756294"/>
    <lineage>
        <taxon>Bacteria</taxon>
        <taxon>Bacillati</taxon>
        <taxon>Bacillota</taxon>
        <taxon>Bacilli</taxon>
        <taxon>Bacillales</taxon>
        <taxon>Thermoactinomycetaceae</taxon>
        <taxon>Thermoactinomyces</taxon>
    </lineage>
</organism>
<evidence type="ECO:0000256" key="1">
    <source>
        <dbReference type="SAM" id="SignalP"/>
    </source>
</evidence>
<dbReference type="InterPro" id="IPR036209">
    <property type="entry name" value="YwmB-like_sf"/>
</dbReference>
<dbReference type="Proteomes" id="UP000538292">
    <property type="component" value="Unassembled WGS sequence"/>
</dbReference>
<dbReference type="InterPro" id="IPR014794">
    <property type="entry name" value="DUF1779"/>
</dbReference>
<dbReference type="EMBL" id="JACEOL010000036">
    <property type="protein sequence ID" value="MBA4602976.1"/>
    <property type="molecule type" value="Genomic_DNA"/>
</dbReference>